<dbReference type="PANTHER" id="PTHR47591:SF1">
    <property type="entry name" value="ZINC FINGER PROTEIN ZAT2-RELATED"/>
    <property type="match status" value="1"/>
</dbReference>
<accession>A0A8J5KJX0</accession>
<protein>
    <recommendedName>
        <fullName evidence="3">C2H2-type domain-containing protein</fullName>
    </recommendedName>
</protein>
<dbReference type="PROSITE" id="PS50157">
    <property type="entry name" value="ZINC_FINGER_C2H2_2"/>
    <property type="match status" value="3"/>
</dbReference>
<feature type="region of interest" description="Disordered" evidence="2">
    <location>
        <begin position="219"/>
        <end position="271"/>
    </location>
</feature>
<dbReference type="Proteomes" id="UP000734854">
    <property type="component" value="Unassembled WGS sequence"/>
</dbReference>
<evidence type="ECO:0000256" key="1">
    <source>
        <dbReference type="PROSITE-ProRule" id="PRU00042"/>
    </source>
</evidence>
<dbReference type="SMART" id="SM00355">
    <property type="entry name" value="ZnF_C2H2"/>
    <property type="match status" value="3"/>
</dbReference>
<feature type="domain" description="C2H2-type" evidence="3">
    <location>
        <begin position="189"/>
        <end position="214"/>
    </location>
</feature>
<name>A0A8J5KJX0_ZINOF</name>
<feature type="region of interest" description="Disordered" evidence="2">
    <location>
        <begin position="1"/>
        <end position="20"/>
    </location>
</feature>
<proteinExistence type="predicted"/>
<dbReference type="OrthoDB" id="6077919at2759"/>
<dbReference type="PROSITE" id="PS00028">
    <property type="entry name" value="ZINC_FINGER_C2H2_1"/>
    <property type="match status" value="3"/>
</dbReference>
<dbReference type="EMBL" id="JACMSC010000015">
    <property type="protein sequence ID" value="KAG6486378.1"/>
    <property type="molecule type" value="Genomic_DNA"/>
</dbReference>
<dbReference type="GO" id="GO:0008270">
    <property type="term" value="F:zinc ion binding"/>
    <property type="evidence" value="ECO:0007669"/>
    <property type="project" value="UniProtKB-KW"/>
</dbReference>
<dbReference type="InterPro" id="IPR013087">
    <property type="entry name" value="Znf_C2H2_type"/>
</dbReference>
<dbReference type="Pfam" id="PF13912">
    <property type="entry name" value="zf-C2H2_6"/>
    <property type="match status" value="3"/>
</dbReference>
<evidence type="ECO:0000313" key="4">
    <source>
        <dbReference type="EMBL" id="KAG6486378.1"/>
    </source>
</evidence>
<evidence type="ECO:0000259" key="3">
    <source>
        <dbReference type="PROSITE" id="PS50157"/>
    </source>
</evidence>
<keyword evidence="1" id="KW-0863">Zinc-finger</keyword>
<dbReference type="AlphaFoldDB" id="A0A8J5KJX0"/>
<sequence length="271" mass="29944">MASLTLLEQRSMGDHSMEMANNPNLTCPECGKIFPSEKSMYGHLRSHPERDYRGVNRQAPAAKKNRKPPAKTRRDRAANTCDCNDDDDIDPEVVAALLLLSDPDRLLEPPRSGFDDGNAHDLDGYQPESTRRKIDSSGNRIYRCDTCFKVFSSHQALGGHVASHNKNKIVAAASIHPGEPEKGAAISEHKCKLCGMIFSSGQALGGHQRRHFKELCHHRAASPSAQSSGGDEIASNRVSPSSPETEEEEEEEGPTKRRLLDFDLNMEPFLE</sequence>
<keyword evidence="1" id="KW-0479">Metal-binding</keyword>
<organism evidence="4 5">
    <name type="scientific">Zingiber officinale</name>
    <name type="common">Ginger</name>
    <name type="synonym">Amomum zingiber</name>
    <dbReference type="NCBI Taxonomy" id="94328"/>
    <lineage>
        <taxon>Eukaryota</taxon>
        <taxon>Viridiplantae</taxon>
        <taxon>Streptophyta</taxon>
        <taxon>Embryophyta</taxon>
        <taxon>Tracheophyta</taxon>
        <taxon>Spermatophyta</taxon>
        <taxon>Magnoliopsida</taxon>
        <taxon>Liliopsida</taxon>
        <taxon>Zingiberales</taxon>
        <taxon>Zingiberaceae</taxon>
        <taxon>Zingiber</taxon>
    </lineage>
</organism>
<evidence type="ECO:0000256" key="2">
    <source>
        <dbReference type="SAM" id="MobiDB-lite"/>
    </source>
</evidence>
<feature type="domain" description="C2H2-type" evidence="3">
    <location>
        <begin position="142"/>
        <end position="169"/>
    </location>
</feature>
<feature type="region of interest" description="Disordered" evidence="2">
    <location>
        <begin position="108"/>
        <end position="134"/>
    </location>
</feature>
<keyword evidence="5" id="KW-1185">Reference proteome</keyword>
<feature type="domain" description="C2H2-type" evidence="3">
    <location>
        <begin position="25"/>
        <end position="52"/>
    </location>
</feature>
<comment type="caution">
    <text evidence="4">The sequence shown here is derived from an EMBL/GenBank/DDBJ whole genome shotgun (WGS) entry which is preliminary data.</text>
</comment>
<feature type="region of interest" description="Disordered" evidence="2">
    <location>
        <begin position="44"/>
        <end position="83"/>
    </location>
</feature>
<keyword evidence="1" id="KW-0862">Zinc</keyword>
<dbReference type="PANTHER" id="PTHR47591">
    <property type="entry name" value="ZINC FINGER PROTEIN ZAT2-RELATED"/>
    <property type="match status" value="1"/>
</dbReference>
<feature type="compositionally biased region" description="Basic residues" evidence="2">
    <location>
        <begin position="63"/>
        <end position="74"/>
    </location>
</feature>
<evidence type="ECO:0000313" key="5">
    <source>
        <dbReference type="Proteomes" id="UP000734854"/>
    </source>
</evidence>
<reference evidence="4 5" key="1">
    <citation type="submission" date="2020-08" db="EMBL/GenBank/DDBJ databases">
        <title>Plant Genome Project.</title>
        <authorList>
            <person name="Zhang R.-G."/>
        </authorList>
    </citation>
    <scope>NUCLEOTIDE SEQUENCE [LARGE SCALE GENOMIC DNA]</scope>
    <source>
        <tissue evidence="4">Rhizome</tissue>
    </source>
</reference>
<gene>
    <name evidence="4" type="ORF">ZIOFF_054948</name>
</gene>